<evidence type="ECO:0000256" key="6">
    <source>
        <dbReference type="ARBA" id="ARBA00022842"/>
    </source>
</evidence>
<comment type="function">
    <text evidence="8">Nuclease required for the repair of DNA interstrand cross-links (ICL). Acts as a 5'-3' exonuclease that anchors at a cut end of DNA and cleaves DNA successively at every third nucleotide, allowing to excise an ICL from one strand through flanking incisions.</text>
</comment>
<dbReference type="EMBL" id="CAXITT010000021">
    <property type="protein sequence ID" value="CAL1527691.1"/>
    <property type="molecule type" value="Genomic_DNA"/>
</dbReference>
<comment type="caution">
    <text evidence="10">The sequence shown here is derived from an EMBL/GenBank/DDBJ whole genome shotgun (WGS) entry which is preliminary data.</text>
</comment>
<dbReference type="GO" id="GO:0008409">
    <property type="term" value="F:5'-3' exonuclease activity"/>
    <property type="evidence" value="ECO:0007669"/>
    <property type="project" value="TreeGrafter"/>
</dbReference>
<dbReference type="InterPro" id="IPR049138">
    <property type="entry name" value="Fan1_SAP_met"/>
</dbReference>
<evidence type="ECO:0000256" key="5">
    <source>
        <dbReference type="ARBA" id="ARBA00022801"/>
    </source>
</evidence>
<evidence type="ECO:0000256" key="8">
    <source>
        <dbReference type="RuleBase" id="RU365033"/>
    </source>
</evidence>
<dbReference type="Pfam" id="PF21170">
    <property type="entry name" value="FAN1_TPR"/>
    <property type="match status" value="1"/>
</dbReference>
<keyword evidence="11" id="KW-1185">Reference proteome</keyword>
<keyword evidence="6 8" id="KW-0460">Magnesium</keyword>
<keyword evidence="8" id="KW-0539">Nucleus</keyword>
<dbReference type="GO" id="GO:0004528">
    <property type="term" value="F:phosphodiesterase I activity"/>
    <property type="evidence" value="ECO:0007669"/>
    <property type="project" value="UniProtKB-EC"/>
</dbReference>
<dbReference type="PANTHER" id="PTHR15749:SF4">
    <property type="entry name" value="FANCONI-ASSOCIATED NUCLEASE 1"/>
    <property type="match status" value="1"/>
</dbReference>
<evidence type="ECO:0000313" key="10">
    <source>
        <dbReference type="EMBL" id="CAL1527691.1"/>
    </source>
</evidence>
<dbReference type="InterPro" id="IPR049132">
    <property type="entry name" value="FAN1-like_euk"/>
</dbReference>
<keyword evidence="5 8" id="KW-0378">Hydrolase</keyword>
<dbReference type="InterPro" id="IPR014883">
    <property type="entry name" value="VRR_NUC"/>
</dbReference>
<dbReference type="EC" id="3.1.4.1" evidence="8"/>
<organism evidence="10 11">
    <name type="scientific">Lymnaea stagnalis</name>
    <name type="common">Great pond snail</name>
    <name type="synonym">Helix stagnalis</name>
    <dbReference type="NCBI Taxonomy" id="6523"/>
    <lineage>
        <taxon>Eukaryota</taxon>
        <taxon>Metazoa</taxon>
        <taxon>Spiralia</taxon>
        <taxon>Lophotrochozoa</taxon>
        <taxon>Mollusca</taxon>
        <taxon>Gastropoda</taxon>
        <taxon>Heterobranchia</taxon>
        <taxon>Euthyneura</taxon>
        <taxon>Panpulmonata</taxon>
        <taxon>Hygrophila</taxon>
        <taxon>Lymnaeoidea</taxon>
        <taxon>Lymnaeidae</taxon>
        <taxon>Lymnaea</taxon>
    </lineage>
</organism>
<gene>
    <name evidence="10" type="ORF">GSLYS_00001861001</name>
</gene>
<comment type="subcellular location">
    <subcellularLocation>
        <location evidence="8">Nucleus</location>
    </subcellularLocation>
</comment>
<dbReference type="InterPro" id="IPR049126">
    <property type="entry name" value="FAN1-like_TPR"/>
</dbReference>
<proteinExistence type="inferred from homology"/>
<dbReference type="GO" id="GO:0036297">
    <property type="term" value="P:interstrand cross-link repair"/>
    <property type="evidence" value="ECO:0007669"/>
    <property type="project" value="InterPro"/>
</dbReference>
<keyword evidence="4 8" id="KW-0479">Metal-binding</keyword>
<evidence type="ECO:0000256" key="7">
    <source>
        <dbReference type="ARBA" id="ARBA00023211"/>
    </source>
</evidence>
<dbReference type="Gene3D" id="3.40.1350.10">
    <property type="match status" value="1"/>
</dbReference>
<keyword evidence="3 8" id="KW-0540">Nuclease</keyword>
<dbReference type="AlphaFoldDB" id="A0AAV2H665"/>
<comment type="catalytic activity">
    <reaction evidence="1 8">
        <text>Hydrolytically removes 5'-nucleotides successively from the 3'-hydroxy termini of 3'-hydroxy-terminated oligonucleotides.</text>
        <dbReference type="EC" id="3.1.4.1"/>
    </reaction>
</comment>
<protein>
    <recommendedName>
        <fullName evidence="8">Fanconi-associated nuclease</fullName>
        <ecNumber evidence="8">3.1.4.1</ecNumber>
    </recommendedName>
</protein>
<dbReference type="InterPro" id="IPR011856">
    <property type="entry name" value="tRNA_endonuc-like_dom_sf"/>
</dbReference>
<comment type="similarity">
    <text evidence="2 8">Belongs to the FAN1 family.</text>
</comment>
<feature type="non-terminal residue" evidence="10">
    <location>
        <position position="603"/>
    </location>
</feature>
<dbReference type="Pfam" id="PF08774">
    <property type="entry name" value="VRR_NUC"/>
    <property type="match status" value="1"/>
</dbReference>
<dbReference type="InterPro" id="IPR033315">
    <property type="entry name" value="Fan1-like"/>
</dbReference>
<dbReference type="CDD" id="cd22326">
    <property type="entry name" value="FAN1-like"/>
    <property type="match status" value="1"/>
</dbReference>
<dbReference type="Proteomes" id="UP001497497">
    <property type="component" value="Unassembled WGS sequence"/>
</dbReference>
<evidence type="ECO:0000256" key="1">
    <source>
        <dbReference type="ARBA" id="ARBA00000983"/>
    </source>
</evidence>
<feature type="domain" description="VRR-NUC" evidence="9">
    <location>
        <begin position="491"/>
        <end position="603"/>
    </location>
</feature>
<dbReference type="PANTHER" id="PTHR15749">
    <property type="entry name" value="FANCONI-ASSOCIATED NUCLEASE 1"/>
    <property type="match status" value="1"/>
</dbReference>
<dbReference type="SMART" id="SM00990">
    <property type="entry name" value="VRR_NUC"/>
    <property type="match status" value="1"/>
</dbReference>
<dbReference type="GO" id="GO:0005634">
    <property type="term" value="C:nucleus"/>
    <property type="evidence" value="ECO:0007669"/>
    <property type="project" value="UniProtKB-SubCell"/>
</dbReference>
<dbReference type="GO" id="GO:0046872">
    <property type="term" value="F:metal ion binding"/>
    <property type="evidence" value="ECO:0007669"/>
    <property type="project" value="UniProtKB-KW"/>
</dbReference>
<keyword evidence="7 8" id="KW-0464">Manganese</keyword>
<keyword evidence="8" id="KW-0227">DNA damage</keyword>
<feature type="non-terminal residue" evidence="10">
    <location>
        <position position="1"/>
    </location>
</feature>
<evidence type="ECO:0000256" key="3">
    <source>
        <dbReference type="ARBA" id="ARBA00022722"/>
    </source>
</evidence>
<name>A0AAV2H665_LYMST</name>
<comment type="cofactor">
    <cofactor evidence="8">
        <name>Mg(2+)</name>
        <dbReference type="ChEBI" id="CHEBI:18420"/>
    </cofactor>
    <cofactor evidence="8">
        <name>Mn(2+)</name>
        <dbReference type="ChEBI" id="CHEBI:29035"/>
    </cofactor>
</comment>
<dbReference type="GO" id="GO:0070336">
    <property type="term" value="F:flap-structured DNA binding"/>
    <property type="evidence" value="ECO:0007669"/>
    <property type="project" value="TreeGrafter"/>
</dbReference>
<dbReference type="Pfam" id="PF21169">
    <property type="entry name" value="Fan1_SAP"/>
    <property type="match status" value="1"/>
</dbReference>
<dbReference type="GO" id="GO:0017108">
    <property type="term" value="F:5'-flap endonuclease activity"/>
    <property type="evidence" value="ECO:0007669"/>
    <property type="project" value="TreeGrafter"/>
</dbReference>
<reference evidence="10 11" key="1">
    <citation type="submission" date="2024-04" db="EMBL/GenBank/DDBJ databases">
        <authorList>
            <consortium name="Genoscope - CEA"/>
            <person name="William W."/>
        </authorList>
    </citation>
    <scope>NUCLEOTIDE SEQUENCE [LARGE SCALE GENOMIC DNA]</scope>
</reference>
<evidence type="ECO:0000256" key="2">
    <source>
        <dbReference type="ARBA" id="ARBA00005533"/>
    </source>
</evidence>
<evidence type="ECO:0000313" key="11">
    <source>
        <dbReference type="Proteomes" id="UP001497497"/>
    </source>
</evidence>
<accession>A0AAV2H665</accession>
<evidence type="ECO:0000256" key="4">
    <source>
        <dbReference type="ARBA" id="ARBA00022723"/>
    </source>
</evidence>
<keyword evidence="8" id="KW-0234">DNA repair</keyword>
<sequence length="603" mass="69048">YFVFTENAKKLYIRMFSRKLNWIPLSKLNYPEIADDLLPYLQELIENGLIFCDDNLFDLEEVLNALSAPDIKLLAKSYHMVTAVCQKGQLVQELLKKCQQMSTITSMFGSNSGGVAKKMLVKAKKFLNGIYKLRPETRKVFVRVMMLFSVVNTSVDEDSGNGGQGQLFQMLMVNMGKVIYPSYTVDKVHNIFQEREDVIRFEEALQLESDLLHCTLRGSWDKAYEIYLEVEEKSKLMEANESITKWNNDLPDFLRCYTASSVINRLLSIGVEILQRRKDFSGAVDLLRRLLSQTTYNCSHRGYWWERLALNLDAHLKEPLESLDAVAQGLSDSYVRIGHRYALYLRAENICQRPRLKLNDKLQEFHHETVEETPKVYIEGRVLHQDVSTNGTKFLTEESYADGNAEDMTVCGVEEYVMGYYKKKGYPSGIHAEGSIVSTLFGLFFWDIIFMTLPDAFHSPFQALPLDLYSDSFYSRRKDVIEERLVKLAQSSVEDLQILCEETWSSHEGSQCVGLGWERVRSLESVKEIIACMGGNVLSGLLARHARCPRHTRSGFPDLTLWNPHTGALKICEVKGPGDRLSHKQILWIDYLIKLGVDAEVCH</sequence>
<evidence type="ECO:0000259" key="9">
    <source>
        <dbReference type="SMART" id="SM00990"/>
    </source>
</evidence>